<dbReference type="GO" id="GO:0016020">
    <property type="term" value="C:membrane"/>
    <property type="evidence" value="ECO:0007669"/>
    <property type="project" value="UniProtKB-SubCell"/>
</dbReference>
<keyword evidence="8" id="KW-1185">Reference proteome</keyword>
<dbReference type="InterPro" id="IPR011992">
    <property type="entry name" value="EF-hand-dom_pair"/>
</dbReference>
<evidence type="ECO:0000313" key="7">
    <source>
        <dbReference type="EMBL" id="CAL1540974.1"/>
    </source>
</evidence>
<feature type="non-terminal residue" evidence="7">
    <location>
        <position position="173"/>
    </location>
</feature>
<organism evidence="7 8">
    <name type="scientific">Lymnaea stagnalis</name>
    <name type="common">Great pond snail</name>
    <name type="synonym">Helix stagnalis</name>
    <dbReference type="NCBI Taxonomy" id="6523"/>
    <lineage>
        <taxon>Eukaryota</taxon>
        <taxon>Metazoa</taxon>
        <taxon>Spiralia</taxon>
        <taxon>Lophotrochozoa</taxon>
        <taxon>Mollusca</taxon>
        <taxon>Gastropoda</taxon>
        <taxon>Heterobranchia</taxon>
        <taxon>Euthyneura</taxon>
        <taxon>Panpulmonata</taxon>
        <taxon>Hygrophila</taxon>
        <taxon>Lymnaeoidea</taxon>
        <taxon>Lymnaeidae</taxon>
        <taxon>Lymnaea</taxon>
    </lineage>
</organism>
<dbReference type="Pfam" id="PF00520">
    <property type="entry name" value="Ion_trans"/>
    <property type="match status" value="1"/>
</dbReference>
<dbReference type="Gene3D" id="1.10.287.70">
    <property type="match status" value="1"/>
</dbReference>
<feature type="domain" description="Ion transport" evidence="6">
    <location>
        <begin position="3"/>
        <end position="67"/>
    </location>
</feature>
<evidence type="ECO:0000313" key="8">
    <source>
        <dbReference type="Proteomes" id="UP001497497"/>
    </source>
</evidence>
<gene>
    <name evidence="7" type="ORF">GSLYS_00014623001</name>
</gene>
<comment type="caution">
    <text evidence="7">The sequence shown here is derived from an EMBL/GenBank/DDBJ whole genome shotgun (WGS) entry which is preliminary data.</text>
</comment>
<protein>
    <recommendedName>
        <fullName evidence="6">Ion transport domain-containing protein</fullName>
    </recommendedName>
</protein>
<dbReference type="GO" id="GO:0005216">
    <property type="term" value="F:monoatomic ion channel activity"/>
    <property type="evidence" value="ECO:0007669"/>
    <property type="project" value="InterPro"/>
</dbReference>
<evidence type="ECO:0000256" key="2">
    <source>
        <dbReference type="ARBA" id="ARBA00022692"/>
    </source>
</evidence>
<keyword evidence="3 5" id="KW-1133">Transmembrane helix</keyword>
<evidence type="ECO:0000256" key="3">
    <source>
        <dbReference type="ARBA" id="ARBA00022989"/>
    </source>
</evidence>
<dbReference type="AlphaFoldDB" id="A0AAV2I2Y3"/>
<accession>A0AAV2I2Y3</accession>
<feature type="transmembrane region" description="Helical" evidence="5">
    <location>
        <begin position="37"/>
        <end position="62"/>
    </location>
</feature>
<evidence type="ECO:0000259" key="6">
    <source>
        <dbReference type="Pfam" id="PF00520"/>
    </source>
</evidence>
<evidence type="ECO:0000256" key="4">
    <source>
        <dbReference type="ARBA" id="ARBA00023136"/>
    </source>
</evidence>
<evidence type="ECO:0000256" key="1">
    <source>
        <dbReference type="ARBA" id="ARBA00004141"/>
    </source>
</evidence>
<proteinExistence type="predicted"/>
<dbReference type="InterPro" id="IPR005821">
    <property type="entry name" value="Ion_trans_dom"/>
</dbReference>
<keyword evidence="4 5" id="KW-0472">Membrane</keyword>
<sequence>GEPYFRNYLECIWDLYVLVTTANNPDVMMPAYDRSNWFALFFVIYLIVCLYIFMSVVLATIYNNYKTNLKNEIKAAVFLKRQKLAKAFDLLKVKRGNKEVLTYSTWKQFVSIILPGKSEVHTDLLMKILDQDNTNVLNKKSFLNLTDLFHVKLTEVKDRLTLLEQFFPYVYNH</sequence>
<keyword evidence="2 5" id="KW-0812">Transmembrane</keyword>
<dbReference type="SUPFAM" id="SSF47473">
    <property type="entry name" value="EF-hand"/>
    <property type="match status" value="1"/>
</dbReference>
<feature type="non-terminal residue" evidence="7">
    <location>
        <position position="1"/>
    </location>
</feature>
<dbReference type="Proteomes" id="UP001497497">
    <property type="component" value="Unassembled WGS sequence"/>
</dbReference>
<reference evidence="7 8" key="1">
    <citation type="submission" date="2024-04" db="EMBL/GenBank/DDBJ databases">
        <authorList>
            <consortium name="Genoscope - CEA"/>
            <person name="William W."/>
        </authorList>
    </citation>
    <scope>NUCLEOTIDE SEQUENCE [LARGE SCALE GENOMIC DNA]</scope>
</reference>
<dbReference type="EMBL" id="CAXITT010000408">
    <property type="protein sequence ID" value="CAL1540974.1"/>
    <property type="molecule type" value="Genomic_DNA"/>
</dbReference>
<name>A0AAV2I2Y3_LYMST</name>
<evidence type="ECO:0000256" key="5">
    <source>
        <dbReference type="SAM" id="Phobius"/>
    </source>
</evidence>
<dbReference type="PANTHER" id="PTHR46726:SF1">
    <property type="entry name" value="TWO-PORE CALCIUM CHANNEL 3"/>
    <property type="match status" value="1"/>
</dbReference>
<dbReference type="PANTHER" id="PTHR46726">
    <property type="entry name" value="TWO PORE CHANNEL 3"/>
    <property type="match status" value="1"/>
</dbReference>
<comment type="subcellular location">
    <subcellularLocation>
        <location evidence="1">Membrane</location>
        <topology evidence="1">Multi-pass membrane protein</topology>
    </subcellularLocation>
</comment>